<gene>
    <name evidence="2" type="ORF">QTG54_003418</name>
</gene>
<reference evidence="2" key="1">
    <citation type="submission" date="2023-06" db="EMBL/GenBank/DDBJ databases">
        <title>Survivors Of The Sea: Transcriptome response of Skeletonema marinoi to long-term dormancy.</title>
        <authorList>
            <person name="Pinder M.I.M."/>
            <person name="Kourtchenko O."/>
            <person name="Robertson E.K."/>
            <person name="Larsson T."/>
            <person name="Maumus F."/>
            <person name="Osuna-Cruz C.M."/>
            <person name="Vancaester E."/>
            <person name="Stenow R."/>
            <person name="Vandepoele K."/>
            <person name="Ploug H."/>
            <person name="Bruchert V."/>
            <person name="Godhe A."/>
            <person name="Topel M."/>
        </authorList>
    </citation>
    <scope>NUCLEOTIDE SEQUENCE</scope>
    <source>
        <strain evidence="2">R05AC</strain>
    </source>
</reference>
<proteinExistence type="predicted"/>
<dbReference type="PANTHER" id="PTHR47942">
    <property type="entry name" value="TETRATRICOPEPTIDE REPEAT (TPR)-LIKE SUPERFAMILY PROTEIN-RELATED"/>
    <property type="match status" value="1"/>
</dbReference>
<dbReference type="Gene3D" id="1.25.40.10">
    <property type="entry name" value="Tetratricopeptide repeat domain"/>
    <property type="match status" value="2"/>
</dbReference>
<dbReference type="InterPro" id="IPR051222">
    <property type="entry name" value="PPR/CCM1_RNA-binding"/>
</dbReference>
<name>A0AAD8YFC7_9STRA</name>
<dbReference type="InterPro" id="IPR011990">
    <property type="entry name" value="TPR-like_helical_dom_sf"/>
</dbReference>
<dbReference type="Proteomes" id="UP001224775">
    <property type="component" value="Unassembled WGS sequence"/>
</dbReference>
<accession>A0AAD8YFC7</accession>
<comment type="caution">
    <text evidence="2">The sequence shown here is derived from an EMBL/GenBank/DDBJ whole genome shotgun (WGS) entry which is preliminary data.</text>
</comment>
<keyword evidence="1" id="KW-0677">Repeat</keyword>
<dbReference type="EMBL" id="JATAAI010000005">
    <property type="protein sequence ID" value="KAK1745494.1"/>
    <property type="molecule type" value="Genomic_DNA"/>
</dbReference>
<dbReference type="PANTHER" id="PTHR47942:SF63">
    <property type="entry name" value="PENTATRICOPEPTIDE REPEAT-CONTAINING PROTEIN"/>
    <property type="match status" value="1"/>
</dbReference>
<dbReference type="AlphaFoldDB" id="A0AAD8YFC7"/>
<keyword evidence="3" id="KW-1185">Reference proteome</keyword>
<organism evidence="2 3">
    <name type="scientific">Skeletonema marinoi</name>
    <dbReference type="NCBI Taxonomy" id="267567"/>
    <lineage>
        <taxon>Eukaryota</taxon>
        <taxon>Sar</taxon>
        <taxon>Stramenopiles</taxon>
        <taxon>Ochrophyta</taxon>
        <taxon>Bacillariophyta</taxon>
        <taxon>Coscinodiscophyceae</taxon>
        <taxon>Thalassiosirophycidae</taxon>
        <taxon>Thalassiosirales</taxon>
        <taxon>Skeletonemataceae</taxon>
        <taxon>Skeletonema</taxon>
        <taxon>Skeletonema marinoi-dohrnii complex</taxon>
    </lineage>
</organism>
<protein>
    <submittedName>
        <fullName evidence="2">Uncharacterized protein</fullName>
    </submittedName>
</protein>
<sequence>MMERRGSITSAKLAEDLLHLLEEYYFELAPTTAIYNSVLNAWSQAGKMGNDAKVSLYAAVRASALLDQMLDEERQLSGMLPPPNESSFLMVINAMSHAANSALKAGNISDAKNAAINAEELLQKMELQPLETRQIALSCRGSVVRIWASLSGMSGSHDYAARAHTLLMNMAEEAGHLPIDVIYFNVVLDAWARDLSRKDTGQAMSRLSKPRALLMDLIGGKYNAMPDNSSFNHVIRACYAPWASRQNVEEDEDRRNAWEMAFDVYSRMAERHHGACRPDAHTYTHMFKAIACLWPKNTAKSSDERVALCKNIFQSCCQDGQLSKTSFWVISTLLESSELMDLLSHELRDHNIMIKGGLNPDRLYTQMPAEWSRNGRNVKSLNRHKQ</sequence>
<evidence type="ECO:0000313" key="2">
    <source>
        <dbReference type="EMBL" id="KAK1745494.1"/>
    </source>
</evidence>
<evidence type="ECO:0000256" key="1">
    <source>
        <dbReference type="ARBA" id="ARBA00022737"/>
    </source>
</evidence>
<evidence type="ECO:0000313" key="3">
    <source>
        <dbReference type="Proteomes" id="UP001224775"/>
    </source>
</evidence>